<reference evidence="3" key="1">
    <citation type="journal article" date="2023" name="Plant J.">
        <title>Genome sequences and population genomics provide insights into the demographic history, inbreeding, and mutation load of two 'living fossil' tree species of Dipteronia.</title>
        <authorList>
            <person name="Feng Y."/>
            <person name="Comes H.P."/>
            <person name="Chen J."/>
            <person name="Zhu S."/>
            <person name="Lu R."/>
            <person name="Zhang X."/>
            <person name="Li P."/>
            <person name="Qiu J."/>
            <person name="Olsen K.M."/>
            <person name="Qiu Y."/>
        </authorList>
    </citation>
    <scope>NUCLEOTIDE SEQUENCE</scope>
    <source>
        <strain evidence="3">NBL</strain>
    </source>
</reference>
<dbReference type="AlphaFoldDB" id="A0AAE0E0V5"/>
<accession>A0AAE0E0V5</accession>
<dbReference type="EMBL" id="JANJYJ010000007">
    <property type="protein sequence ID" value="KAK3200230.1"/>
    <property type="molecule type" value="Genomic_DNA"/>
</dbReference>
<keyword evidence="1" id="KW-0611">Plant defense</keyword>
<protein>
    <recommendedName>
        <fullName evidence="5">Rx N-terminal domain-containing protein</fullName>
    </recommendedName>
</protein>
<keyword evidence="4" id="KW-1185">Reference proteome</keyword>
<dbReference type="Proteomes" id="UP001281410">
    <property type="component" value="Unassembled WGS sequence"/>
</dbReference>
<dbReference type="PANTHER" id="PTHR33463">
    <property type="entry name" value="NB-ARC DOMAIN-CONTAINING PROTEIN-RELATED"/>
    <property type="match status" value="1"/>
</dbReference>
<evidence type="ECO:0000313" key="3">
    <source>
        <dbReference type="EMBL" id="KAK3200230.1"/>
    </source>
</evidence>
<proteinExistence type="predicted"/>
<feature type="coiled-coil region" evidence="2">
    <location>
        <begin position="27"/>
        <end position="54"/>
    </location>
</feature>
<organism evidence="3 4">
    <name type="scientific">Dipteronia sinensis</name>
    <dbReference type="NCBI Taxonomy" id="43782"/>
    <lineage>
        <taxon>Eukaryota</taxon>
        <taxon>Viridiplantae</taxon>
        <taxon>Streptophyta</taxon>
        <taxon>Embryophyta</taxon>
        <taxon>Tracheophyta</taxon>
        <taxon>Spermatophyta</taxon>
        <taxon>Magnoliopsida</taxon>
        <taxon>eudicotyledons</taxon>
        <taxon>Gunneridae</taxon>
        <taxon>Pentapetalae</taxon>
        <taxon>rosids</taxon>
        <taxon>malvids</taxon>
        <taxon>Sapindales</taxon>
        <taxon>Sapindaceae</taxon>
        <taxon>Hippocastanoideae</taxon>
        <taxon>Acereae</taxon>
        <taxon>Dipteronia</taxon>
    </lineage>
</organism>
<evidence type="ECO:0000256" key="1">
    <source>
        <dbReference type="ARBA" id="ARBA00022821"/>
    </source>
</evidence>
<comment type="caution">
    <text evidence="3">The sequence shown here is derived from an EMBL/GenBank/DDBJ whole genome shotgun (WGS) entry which is preliminary data.</text>
</comment>
<evidence type="ECO:0000313" key="4">
    <source>
        <dbReference type="Proteomes" id="UP001281410"/>
    </source>
</evidence>
<sequence length="263" mass="29695">MVEIAISVAGKIAEYLVAPIARPFSYLWNYKTNFEKLENEVKKLQARIDTVQCSVTAGEDPLPDVKIWQENTKKVIDEASELINEDNPEQANTQCCKGFSSPNLLKRYRCSKKAAGKLEDVVGLWREGGEFREYSRPTITKQPWLQSSDYEAFESRTSILKKLMHDNQQVGTSEVTVSSRTIPLQLYKLPELRSFYPDRHTVEGPVLKTLQLCDCGIHHIDEEDHLLQPLSLVDKAVPCLEELILAGKELVNRDDDDVAGSGS</sequence>
<gene>
    <name evidence="3" type="ORF">Dsin_023645</name>
</gene>
<evidence type="ECO:0000256" key="2">
    <source>
        <dbReference type="SAM" id="Coils"/>
    </source>
</evidence>
<keyword evidence="2" id="KW-0175">Coiled coil</keyword>
<evidence type="ECO:0008006" key="5">
    <source>
        <dbReference type="Google" id="ProtNLM"/>
    </source>
</evidence>
<name>A0AAE0E0V5_9ROSI</name>
<dbReference type="InterPro" id="IPR050905">
    <property type="entry name" value="Plant_NBS-LRR"/>
</dbReference>
<dbReference type="PANTHER" id="PTHR33463:SF198">
    <property type="entry name" value="RPP4C3"/>
    <property type="match status" value="1"/>
</dbReference>